<evidence type="ECO:0000313" key="2">
    <source>
        <dbReference type="Proteomes" id="UP001055072"/>
    </source>
</evidence>
<keyword evidence="2" id="KW-1185">Reference proteome</keyword>
<name>A0ACB8TUH4_9APHY</name>
<protein>
    <submittedName>
        <fullName evidence="1">Uncharacterized protein</fullName>
    </submittedName>
</protein>
<evidence type="ECO:0000313" key="1">
    <source>
        <dbReference type="EMBL" id="KAI0085628.1"/>
    </source>
</evidence>
<sequence>MRLISKHFRRRELPWEVVDSRDVSPVHMWDEDDELEVVRMHDTNILVSVQHELRNVSELRKAVLFARHQLMQEAFKLHYNVLLMEGWQYTLLRKGNRYRLDVTYSGRPAYATGKVASEQPTSPPPFIGVLDHCRTQMHGFVPAVAAA</sequence>
<proteinExistence type="predicted"/>
<accession>A0ACB8TUH4</accession>
<dbReference type="Proteomes" id="UP001055072">
    <property type="component" value="Unassembled WGS sequence"/>
</dbReference>
<reference evidence="1" key="1">
    <citation type="journal article" date="2021" name="Environ. Microbiol.">
        <title>Gene family expansions and transcriptome signatures uncover fungal adaptations to wood decay.</title>
        <authorList>
            <person name="Hage H."/>
            <person name="Miyauchi S."/>
            <person name="Viragh M."/>
            <person name="Drula E."/>
            <person name="Min B."/>
            <person name="Chaduli D."/>
            <person name="Navarro D."/>
            <person name="Favel A."/>
            <person name="Norest M."/>
            <person name="Lesage-Meessen L."/>
            <person name="Balint B."/>
            <person name="Merenyi Z."/>
            <person name="de Eugenio L."/>
            <person name="Morin E."/>
            <person name="Martinez A.T."/>
            <person name="Baldrian P."/>
            <person name="Stursova M."/>
            <person name="Martinez M.J."/>
            <person name="Novotny C."/>
            <person name="Magnuson J.K."/>
            <person name="Spatafora J.W."/>
            <person name="Maurice S."/>
            <person name="Pangilinan J."/>
            <person name="Andreopoulos W."/>
            <person name="LaButti K."/>
            <person name="Hundley H."/>
            <person name="Na H."/>
            <person name="Kuo A."/>
            <person name="Barry K."/>
            <person name="Lipzen A."/>
            <person name="Henrissat B."/>
            <person name="Riley R."/>
            <person name="Ahrendt S."/>
            <person name="Nagy L.G."/>
            <person name="Grigoriev I.V."/>
            <person name="Martin F."/>
            <person name="Rosso M.N."/>
        </authorList>
    </citation>
    <scope>NUCLEOTIDE SEQUENCE</scope>
    <source>
        <strain evidence="1">CBS 384.51</strain>
    </source>
</reference>
<comment type="caution">
    <text evidence="1">The sequence shown here is derived from an EMBL/GenBank/DDBJ whole genome shotgun (WGS) entry which is preliminary data.</text>
</comment>
<gene>
    <name evidence="1" type="ORF">BDY19DRAFT_430721</name>
</gene>
<dbReference type="EMBL" id="MU274929">
    <property type="protein sequence ID" value="KAI0085628.1"/>
    <property type="molecule type" value="Genomic_DNA"/>
</dbReference>
<organism evidence="1 2">
    <name type="scientific">Irpex rosettiformis</name>
    <dbReference type="NCBI Taxonomy" id="378272"/>
    <lineage>
        <taxon>Eukaryota</taxon>
        <taxon>Fungi</taxon>
        <taxon>Dikarya</taxon>
        <taxon>Basidiomycota</taxon>
        <taxon>Agaricomycotina</taxon>
        <taxon>Agaricomycetes</taxon>
        <taxon>Polyporales</taxon>
        <taxon>Irpicaceae</taxon>
        <taxon>Irpex</taxon>
    </lineage>
</organism>